<evidence type="ECO:0000256" key="2">
    <source>
        <dbReference type="ARBA" id="ARBA00022692"/>
    </source>
</evidence>
<dbReference type="EMBL" id="PYGD01000001">
    <property type="protein sequence ID" value="PSK94976.1"/>
    <property type="molecule type" value="Genomic_DNA"/>
</dbReference>
<dbReference type="OrthoDB" id="629685at2"/>
<feature type="transmembrane region" description="Helical" evidence="5">
    <location>
        <begin position="265"/>
        <end position="286"/>
    </location>
</feature>
<evidence type="ECO:0000256" key="5">
    <source>
        <dbReference type="SAM" id="Phobius"/>
    </source>
</evidence>
<keyword evidence="4 5" id="KW-0472">Membrane</keyword>
<evidence type="ECO:0000256" key="3">
    <source>
        <dbReference type="ARBA" id="ARBA00022989"/>
    </source>
</evidence>
<evidence type="ECO:0000259" key="6">
    <source>
        <dbReference type="Pfam" id="PF14378"/>
    </source>
</evidence>
<dbReference type="PANTHER" id="PTHR31310">
    <property type="match status" value="1"/>
</dbReference>
<reference evidence="7 8" key="1">
    <citation type="submission" date="2018-03" db="EMBL/GenBank/DDBJ databases">
        <title>Genomic Encyclopedia of Type Strains, Phase III (KMG-III): the genomes of soil and plant-associated and newly described type strains.</title>
        <authorList>
            <person name="Whitman W."/>
        </authorList>
    </citation>
    <scope>NUCLEOTIDE SEQUENCE [LARGE SCALE GENOMIC DNA]</scope>
    <source>
        <strain evidence="7 8">CGMCC 1.12700</strain>
    </source>
</reference>
<dbReference type="Gene3D" id="1.20.144.10">
    <property type="entry name" value="Phosphatidic acid phosphatase type 2/haloperoxidase"/>
    <property type="match status" value="1"/>
</dbReference>
<name>A0A2P8DCN6_9BACT</name>
<feature type="transmembrane region" description="Helical" evidence="5">
    <location>
        <begin position="214"/>
        <end position="234"/>
    </location>
</feature>
<dbReference type="GO" id="GO:0016020">
    <property type="term" value="C:membrane"/>
    <property type="evidence" value="ECO:0007669"/>
    <property type="project" value="UniProtKB-SubCell"/>
</dbReference>
<proteinExistence type="predicted"/>
<feature type="transmembrane region" description="Helical" evidence="5">
    <location>
        <begin position="6"/>
        <end position="27"/>
    </location>
</feature>
<evidence type="ECO:0000256" key="1">
    <source>
        <dbReference type="ARBA" id="ARBA00004141"/>
    </source>
</evidence>
<comment type="subcellular location">
    <subcellularLocation>
        <location evidence="1">Membrane</location>
        <topology evidence="1">Multi-pass membrane protein</topology>
    </subcellularLocation>
</comment>
<gene>
    <name evidence="7" type="ORF">B0I18_1011140</name>
</gene>
<feature type="transmembrane region" description="Helical" evidence="5">
    <location>
        <begin position="241"/>
        <end position="259"/>
    </location>
</feature>
<keyword evidence="2 5" id="KW-0812">Transmembrane</keyword>
<dbReference type="RefSeq" id="WP_106521654.1">
    <property type="nucleotide sequence ID" value="NZ_PYGD01000001.1"/>
</dbReference>
<keyword evidence="8" id="KW-1185">Reference proteome</keyword>
<dbReference type="Proteomes" id="UP000240572">
    <property type="component" value="Unassembled WGS sequence"/>
</dbReference>
<dbReference type="CDD" id="cd03386">
    <property type="entry name" value="PAP2_Aur1_like"/>
    <property type="match status" value="1"/>
</dbReference>
<sequence>MSVLQRIGIALAISAGYLVLSYFLIGFRPEQIFISGLFTVLYAGTKGTRNFVLGLMPFIIFWVLFDYMKAFPNYRYNTVHIGDLYALEKKLFGVVSGGQLMTLNEYWELHHVKFLDVVTGFFYLCWMPVPISFAAYLFYKQRRVALEFCLTFLLVNFVGFVGYYGFPAAPPWYVHLHGLAFDPHTPGNVAGLARFDNFFGVSIFHGLYAKSSNVFAAMPSLHASYALVSVYYGLRYKVGRGLNTFLVLVALGTWFAAVYTNHHYLLDVLAGIAGALIGIFIFRSILLRIPKFRAFMDAYYKQVSYQFKIRRRPEGQLSQQPMQQ</sequence>
<feature type="domain" description="Inositolphosphotransferase Aur1/Ipt1" evidence="6">
    <location>
        <begin position="109"/>
        <end position="279"/>
    </location>
</feature>
<evidence type="ECO:0000313" key="8">
    <source>
        <dbReference type="Proteomes" id="UP000240572"/>
    </source>
</evidence>
<accession>A0A2P8DCN6</accession>
<protein>
    <submittedName>
        <fullName evidence="7">PAP2 superfamily protein</fullName>
    </submittedName>
</protein>
<dbReference type="Pfam" id="PF14378">
    <property type="entry name" value="PAP2_3"/>
    <property type="match status" value="1"/>
</dbReference>
<evidence type="ECO:0000256" key="4">
    <source>
        <dbReference type="ARBA" id="ARBA00023136"/>
    </source>
</evidence>
<comment type="caution">
    <text evidence="7">The sequence shown here is derived from an EMBL/GenBank/DDBJ whole genome shotgun (WGS) entry which is preliminary data.</text>
</comment>
<feature type="transmembrane region" description="Helical" evidence="5">
    <location>
        <begin position="146"/>
        <end position="166"/>
    </location>
</feature>
<dbReference type="PANTHER" id="PTHR31310:SF7">
    <property type="entry name" value="PA-PHOSPHATASE RELATED-FAMILY PROTEIN DDB_G0268928"/>
    <property type="match status" value="1"/>
</dbReference>
<evidence type="ECO:0000313" key="7">
    <source>
        <dbReference type="EMBL" id="PSK94976.1"/>
    </source>
</evidence>
<keyword evidence="3 5" id="KW-1133">Transmembrane helix</keyword>
<dbReference type="AlphaFoldDB" id="A0A2P8DCN6"/>
<organism evidence="7 8">
    <name type="scientific">Taibaiella chishuiensis</name>
    <dbReference type="NCBI Taxonomy" id="1434707"/>
    <lineage>
        <taxon>Bacteria</taxon>
        <taxon>Pseudomonadati</taxon>
        <taxon>Bacteroidota</taxon>
        <taxon>Chitinophagia</taxon>
        <taxon>Chitinophagales</taxon>
        <taxon>Chitinophagaceae</taxon>
        <taxon>Taibaiella</taxon>
    </lineage>
</organism>
<dbReference type="InterPro" id="IPR026841">
    <property type="entry name" value="Aur1/Ipt1"/>
</dbReference>
<dbReference type="InterPro" id="IPR052185">
    <property type="entry name" value="IPC_Synthase-Related"/>
</dbReference>
<feature type="transmembrane region" description="Helical" evidence="5">
    <location>
        <begin position="48"/>
        <end position="65"/>
    </location>
</feature>
<feature type="transmembrane region" description="Helical" evidence="5">
    <location>
        <begin position="120"/>
        <end position="139"/>
    </location>
</feature>